<evidence type="ECO:0000259" key="5">
    <source>
        <dbReference type="Pfam" id="PF24391"/>
    </source>
</evidence>
<dbReference type="RefSeq" id="WP_305005266.1">
    <property type="nucleotide sequence ID" value="NZ_JAUQSY010000002.1"/>
</dbReference>
<keyword evidence="7" id="KW-1185">Reference proteome</keyword>
<dbReference type="Gene3D" id="3.30.565.10">
    <property type="entry name" value="Histidine kinase-like ATPase, C-terminal domain"/>
    <property type="match status" value="1"/>
</dbReference>
<dbReference type="PRINTS" id="PR00775">
    <property type="entry name" value="HEATSHOCK90"/>
</dbReference>
<proteinExistence type="inferred from homology"/>
<evidence type="ECO:0000256" key="4">
    <source>
        <dbReference type="ARBA" id="ARBA00023186"/>
    </source>
</evidence>
<gene>
    <name evidence="6" type="ORF">Q5H93_04345</name>
</gene>
<evidence type="ECO:0000256" key="1">
    <source>
        <dbReference type="ARBA" id="ARBA00008239"/>
    </source>
</evidence>
<reference evidence="6" key="1">
    <citation type="submission" date="2023-07" db="EMBL/GenBank/DDBJ databases">
        <authorList>
            <person name="Kim M.K."/>
        </authorList>
    </citation>
    <scope>NUCLEOTIDE SEQUENCE</scope>
    <source>
        <strain evidence="6">ASUV-10-1</strain>
    </source>
</reference>
<dbReference type="Proteomes" id="UP001176429">
    <property type="component" value="Unassembled WGS sequence"/>
</dbReference>
<comment type="caution">
    <text evidence="6">The sequence shown here is derived from an EMBL/GenBank/DDBJ whole genome shotgun (WGS) entry which is preliminary data.</text>
</comment>
<keyword evidence="2" id="KW-0547">Nucleotide-binding</keyword>
<dbReference type="SUPFAM" id="SSF55874">
    <property type="entry name" value="ATPase domain of HSP90 chaperone/DNA topoisomerase II/histidine kinase"/>
    <property type="match status" value="1"/>
</dbReference>
<keyword evidence="3" id="KW-0067">ATP-binding</keyword>
<evidence type="ECO:0000256" key="3">
    <source>
        <dbReference type="ARBA" id="ARBA00022840"/>
    </source>
</evidence>
<evidence type="ECO:0000313" key="7">
    <source>
        <dbReference type="Proteomes" id="UP001176429"/>
    </source>
</evidence>
<dbReference type="InterPro" id="IPR020575">
    <property type="entry name" value="Hsp90_N"/>
</dbReference>
<dbReference type="SUPFAM" id="SSF109604">
    <property type="entry name" value="HD-domain/PDEase-like"/>
    <property type="match status" value="1"/>
</dbReference>
<evidence type="ECO:0000256" key="2">
    <source>
        <dbReference type="ARBA" id="ARBA00022741"/>
    </source>
</evidence>
<name>A0ABT9B8G8_9BACT</name>
<dbReference type="PANTHER" id="PTHR11528">
    <property type="entry name" value="HEAT SHOCK PROTEIN 90 FAMILY MEMBER"/>
    <property type="match status" value="1"/>
</dbReference>
<dbReference type="InterPro" id="IPR056471">
    <property type="entry name" value="HD-CE"/>
</dbReference>
<dbReference type="EMBL" id="JAUQSY010000002">
    <property type="protein sequence ID" value="MDO7873953.1"/>
    <property type="molecule type" value="Genomic_DNA"/>
</dbReference>
<dbReference type="Pfam" id="PF24391">
    <property type="entry name" value="HD-CE"/>
    <property type="match status" value="1"/>
</dbReference>
<dbReference type="InterPro" id="IPR001404">
    <property type="entry name" value="Hsp90_fam"/>
</dbReference>
<sequence>MNPAPYNVQHTILWQRLNTGFPATGVNDASILASNVATLCAEVSNRMRSFPSLHPQYTLHDEVHLLRVTELMALVMPAEVLQALNPVEITLLILAAHFHDQGMVPDATEFARWREDSPNPDPAFVLHRQNWALDHPNLEAVRRQLNDPTIDEREKETCRRVEADLLSAMLSDYLRITHGQRSAQLLRTNYGSDPRLLVQGASLTDALARLCESHVGPVPALTEANGFRVDERIGVYSVNLVYLALILRLADILDFDRERTPDSLYRSIDLRSPISLTEWAKHRAVVGWTISPDAVQFTMECEHPAYERAANRFMDYIDEELQNATQRVREFPQRAAHYRLDLPIKTDRSRIKPKDNAYIYHDLEFSLSRDEVVKLLMTDKLYGSPSLCVRELLQNSLDALRHRKALFQRDGLDWQLGEVQMLHEVDAHGHEVLHCIDNGVGMNRDIILNFLTKAGRSYYRSPLFEQERIGLRAAGVDFDPCAQFGIGFMSCFMLGDHIVIQTRRDKGLGQGHDEPLIVEINGLGGIVVLRSGDANQPIGTTITITGRKKPRFMDTQEDIVRLIPILKNYALATEFAIKANCTVENIAATVSIPSVPAISHTLPEILGLKMFKTLEQDFSELNSMLSGVLRASFLVDDKGEYVLANEEACWEKADKEYYDQPTFQLQEEDKEKESLQRNYNTVSSSHDNSPIALDGILVTGRGGREDLLPRGMPSNRFNAGTHYVGSFNTVFLLDIRGNVKPPLTPARQAPVSYGFSTRNGRWGAIANYVNMAEGRIWEIVAQDIQARFKPELFWQLGLIYTRFYSPFQWMRLGKCWEHLSFPVLGPDKTPEWRPVADLGLLEIVELTQEQEDDMQQDFILCTTDAKYIGTYAGITDWGMWDAQEERDGIAQPSPFHINTRLNFFVILLATLDTLNNKVVLRLLSPTSPNTTPAENILMVDYHENLAAINYSESLQSFLSVHAICRTSNRNHPILNLAIQSSRKDRESLNDFERFTLRLISCLSNSNNSDELKSPADTMSRQYRELGARFLDLDWSRIQPQYHPPYKIRLLDGTSVDITREVFESWANAKPLPEEE</sequence>
<keyword evidence="4" id="KW-0143">Chaperone</keyword>
<comment type="similarity">
    <text evidence="1">Belongs to the heat shock protein 90 family.</text>
</comment>
<accession>A0ABT9B8G8</accession>
<feature type="domain" description="HD-CE" evidence="5">
    <location>
        <begin position="55"/>
        <end position="323"/>
    </location>
</feature>
<dbReference type="InterPro" id="IPR036890">
    <property type="entry name" value="HATPase_C_sf"/>
</dbReference>
<organism evidence="6 7">
    <name type="scientific">Hymenobacter aranciens</name>
    <dbReference type="NCBI Taxonomy" id="3063996"/>
    <lineage>
        <taxon>Bacteria</taxon>
        <taxon>Pseudomonadati</taxon>
        <taxon>Bacteroidota</taxon>
        <taxon>Cytophagia</taxon>
        <taxon>Cytophagales</taxon>
        <taxon>Hymenobacteraceae</taxon>
        <taxon>Hymenobacter</taxon>
    </lineage>
</organism>
<evidence type="ECO:0000313" key="6">
    <source>
        <dbReference type="EMBL" id="MDO7873953.1"/>
    </source>
</evidence>
<protein>
    <recommendedName>
        <fullName evidence="5">HD-CE domain-containing protein</fullName>
    </recommendedName>
</protein>